<organism evidence="1 2">
    <name type="scientific">Sphaeroforma arctica JP610</name>
    <dbReference type="NCBI Taxonomy" id="667725"/>
    <lineage>
        <taxon>Eukaryota</taxon>
        <taxon>Ichthyosporea</taxon>
        <taxon>Ichthyophonida</taxon>
        <taxon>Sphaeroforma</taxon>
    </lineage>
</organism>
<feature type="non-terminal residue" evidence="1">
    <location>
        <position position="1"/>
    </location>
</feature>
<reference evidence="1 2" key="1">
    <citation type="submission" date="2011-02" db="EMBL/GenBank/DDBJ databases">
        <title>The Genome Sequence of Sphaeroforma arctica JP610.</title>
        <authorList>
            <consortium name="The Broad Institute Genome Sequencing Platform"/>
            <person name="Russ C."/>
            <person name="Cuomo C."/>
            <person name="Young S.K."/>
            <person name="Zeng Q."/>
            <person name="Gargeya S."/>
            <person name="Alvarado L."/>
            <person name="Berlin A."/>
            <person name="Chapman S.B."/>
            <person name="Chen Z."/>
            <person name="Freedman E."/>
            <person name="Gellesch M."/>
            <person name="Goldberg J."/>
            <person name="Griggs A."/>
            <person name="Gujja S."/>
            <person name="Heilman E."/>
            <person name="Heiman D."/>
            <person name="Howarth C."/>
            <person name="Mehta T."/>
            <person name="Neiman D."/>
            <person name="Pearson M."/>
            <person name="Roberts A."/>
            <person name="Saif S."/>
            <person name="Shea T."/>
            <person name="Shenoy N."/>
            <person name="Sisk P."/>
            <person name="Stolte C."/>
            <person name="Sykes S."/>
            <person name="White J."/>
            <person name="Yandava C."/>
            <person name="Burger G."/>
            <person name="Gray M.W."/>
            <person name="Holland P.W.H."/>
            <person name="King N."/>
            <person name="Lang F.B.F."/>
            <person name="Roger A.J."/>
            <person name="Ruiz-Trillo I."/>
            <person name="Haas B."/>
            <person name="Nusbaum C."/>
            <person name="Birren B."/>
        </authorList>
    </citation>
    <scope>NUCLEOTIDE SEQUENCE [LARGE SCALE GENOMIC DNA]</scope>
    <source>
        <strain evidence="1 2">JP610</strain>
    </source>
</reference>
<dbReference type="GeneID" id="25918021"/>
<dbReference type="AlphaFoldDB" id="A0A0L0EZY8"/>
<dbReference type="EMBL" id="KQ252654">
    <property type="protein sequence ID" value="KNC69961.1"/>
    <property type="molecule type" value="Genomic_DNA"/>
</dbReference>
<accession>A0A0L0EZY8</accession>
<keyword evidence="2" id="KW-1185">Reference proteome</keyword>
<dbReference type="RefSeq" id="XP_014143863.1">
    <property type="nucleotide sequence ID" value="XM_014288388.1"/>
</dbReference>
<name>A0A0L0EZY8_9EUKA</name>
<evidence type="ECO:0000313" key="1">
    <source>
        <dbReference type="EMBL" id="KNC69961.1"/>
    </source>
</evidence>
<proteinExistence type="predicted"/>
<sequence length="69" mass="7080">DFEAGFHSMIARMILEHLTVGKVVDGKSAGALTPSNTTAGAAMLAVNNGVKRNTLTIDGGPPPASQRCD</sequence>
<evidence type="ECO:0000313" key="2">
    <source>
        <dbReference type="Proteomes" id="UP000054560"/>
    </source>
</evidence>
<protein>
    <submittedName>
        <fullName evidence="1">Uncharacterized protein</fullName>
    </submittedName>
</protein>
<gene>
    <name evidence="1" type="ORF">SARC_17517</name>
</gene>
<dbReference type="Proteomes" id="UP000054560">
    <property type="component" value="Unassembled WGS sequence"/>
</dbReference>